<evidence type="ECO:0000313" key="2">
    <source>
        <dbReference type="EMBL" id="MFB9230209.1"/>
    </source>
</evidence>
<comment type="caution">
    <text evidence="2">The sequence shown here is derived from an EMBL/GenBank/DDBJ whole genome shotgun (WGS) entry which is preliminary data.</text>
</comment>
<dbReference type="Pfam" id="PF06568">
    <property type="entry name" value="YjiS-like"/>
    <property type="match status" value="1"/>
</dbReference>
<dbReference type="EMBL" id="JBHMEA010000006">
    <property type="protein sequence ID" value="MFB9230209.1"/>
    <property type="molecule type" value="Genomic_DNA"/>
</dbReference>
<dbReference type="RefSeq" id="WP_213888483.1">
    <property type="nucleotide sequence ID" value="NZ_JAGFNU010000004.1"/>
</dbReference>
<name>A0ABV5J9S6_9RHOB</name>
<accession>A0ABV5J9S6</accession>
<reference evidence="2 3" key="1">
    <citation type="submission" date="2024-09" db="EMBL/GenBank/DDBJ databases">
        <authorList>
            <person name="Sun Q."/>
            <person name="Mori K."/>
        </authorList>
    </citation>
    <scope>NUCLEOTIDE SEQUENCE [LARGE SCALE GENOMIC DNA]</scope>
    <source>
        <strain evidence="2 3">CECT 8726</strain>
    </source>
</reference>
<feature type="domain" description="YjiS-like" evidence="1">
    <location>
        <begin position="21"/>
        <end position="54"/>
    </location>
</feature>
<evidence type="ECO:0000259" key="1">
    <source>
        <dbReference type="Pfam" id="PF06568"/>
    </source>
</evidence>
<dbReference type="InterPro" id="IPR009506">
    <property type="entry name" value="YjiS-like"/>
</dbReference>
<protein>
    <submittedName>
        <fullName evidence="2">DUF1127 domain-containing protein</fullName>
    </submittedName>
</protein>
<keyword evidence="3" id="KW-1185">Reference proteome</keyword>
<organism evidence="2 3">
    <name type="scientific">Pseudohalocynthiibacter aestuariivivens</name>
    <dbReference type="NCBI Taxonomy" id="1591409"/>
    <lineage>
        <taxon>Bacteria</taxon>
        <taxon>Pseudomonadati</taxon>
        <taxon>Pseudomonadota</taxon>
        <taxon>Alphaproteobacteria</taxon>
        <taxon>Rhodobacterales</taxon>
        <taxon>Paracoccaceae</taxon>
        <taxon>Pseudohalocynthiibacter</taxon>
    </lineage>
</organism>
<gene>
    <name evidence="2" type="ORF">ACFFUT_00220</name>
</gene>
<proteinExistence type="predicted"/>
<dbReference type="Proteomes" id="UP001589683">
    <property type="component" value="Unassembled WGS sequence"/>
</dbReference>
<evidence type="ECO:0000313" key="3">
    <source>
        <dbReference type="Proteomes" id="UP001589683"/>
    </source>
</evidence>
<sequence>MTSIKQANYGDRRYATRHGVVQILNWWAERWHCVKDRRAIARLPDHLLRDIGLEHRIPSNHAPTLRNIWL</sequence>